<name>A0A1M6F9P7_9CLOT</name>
<evidence type="ECO:0000259" key="4">
    <source>
        <dbReference type="PROSITE" id="PS51918"/>
    </source>
</evidence>
<dbReference type="SFLD" id="SFLDG01084">
    <property type="entry name" value="Uncharacterised_Radical_SAM_Su"/>
    <property type="match status" value="1"/>
</dbReference>
<dbReference type="EMBL" id="FQXU01000027">
    <property type="protein sequence ID" value="SHI94417.1"/>
    <property type="molecule type" value="Genomic_DNA"/>
</dbReference>
<dbReference type="Proteomes" id="UP000184241">
    <property type="component" value="Unassembled WGS sequence"/>
</dbReference>
<dbReference type="SUPFAM" id="SSF102114">
    <property type="entry name" value="Radical SAM enzymes"/>
    <property type="match status" value="1"/>
</dbReference>
<dbReference type="Gene3D" id="3.80.30.30">
    <property type="match status" value="1"/>
</dbReference>
<dbReference type="PROSITE" id="PS51918">
    <property type="entry name" value="RADICAL_SAM"/>
    <property type="match status" value="1"/>
</dbReference>
<sequence length="291" mass="34157">MIEEIEAKSILVKNKYPNQWFGVQYTMNIYKGCQHGCIYCDSRSECYRIENFDNILVKTNAVELLKNELARKRIKGTIGTGAMSDPYTYVERKYKLTRKALEVIADFRYPVNIVTKSNLILRDIDLLKEINKIYASVAITITTADDNLAKKIEPFASSPTERFEAIGILSELGINVGITMMPILPFIEDNEENIMEILNMAKKYGVKYIYPFFGVTLRDRQRDYYYEKLDKLFLGVKEKYQSHYKNYYSCRIEKYEKIKKMFYDYCKIHGISTEMPSYYKEISSTQLSFLE</sequence>
<keyword evidence="3" id="KW-0411">Iron-sulfur</keyword>
<dbReference type="InterPro" id="IPR007197">
    <property type="entry name" value="rSAM"/>
</dbReference>
<evidence type="ECO:0000256" key="1">
    <source>
        <dbReference type="ARBA" id="ARBA00022723"/>
    </source>
</evidence>
<dbReference type="GO" id="GO:0046872">
    <property type="term" value="F:metal ion binding"/>
    <property type="evidence" value="ECO:0007669"/>
    <property type="project" value="UniProtKB-KW"/>
</dbReference>
<evidence type="ECO:0000256" key="3">
    <source>
        <dbReference type="ARBA" id="ARBA00023014"/>
    </source>
</evidence>
<proteinExistence type="predicted"/>
<dbReference type="InterPro" id="IPR040086">
    <property type="entry name" value="MJ0683-like"/>
</dbReference>
<keyword evidence="5" id="KW-0456">Lyase</keyword>
<accession>A0A1M6F9P7</accession>
<dbReference type="PANTHER" id="PTHR43432:SF5">
    <property type="entry name" value="ELP3_MIAA_NIFB-LIKE RADICAL SAM CORE DOMAIN-CONTAINING PROTEIN"/>
    <property type="match status" value="1"/>
</dbReference>
<dbReference type="InterPro" id="IPR058240">
    <property type="entry name" value="rSAM_sf"/>
</dbReference>
<gene>
    <name evidence="5" type="ORF">SAMN02745941_04590</name>
</gene>
<organism evidence="5 6">
    <name type="scientific">Clostridium intestinale DSM 6191</name>
    <dbReference type="NCBI Taxonomy" id="1121320"/>
    <lineage>
        <taxon>Bacteria</taxon>
        <taxon>Bacillati</taxon>
        <taxon>Bacillota</taxon>
        <taxon>Clostridia</taxon>
        <taxon>Eubacteriales</taxon>
        <taxon>Clostridiaceae</taxon>
        <taxon>Clostridium</taxon>
    </lineage>
</organism>
<dbReference type="Pfam" id="PF04055">
    <property type="entry name" value="Radical_SAM"/>
    <property type="match status" value="1"/>
</dbReference>
<evidence type="ECO:0000256" key="2">
    <source>
        <dbReference type="ARBA" id="ARBA00023004"/>
    </source>
</evidence>
<evidence type="ECO:0000313" key="5">
    <source>
        <dbReference type="EMBL" id="SHI94417.1"/>
    </source>
</evidence>
<dbReference type="AlphaFoldDB" id="A0A1M6F9P7"/>
<dbReference type="SMART" id="SM00729">
    <property type="entry name" value="Elp3"/>
    <property type="match status" value="1"/>
</dbReference>
<dbReference type="InterPro" id="IPR006638">
    <property type="entry name" value="Elp3/MiaA/NifB-like_rSAM"/>
</dbReference>
<protein>
    <submittedName>
        <fullName evidence="5">DNA repair photolyase</fullName>
    </submittedName>
</protein>
<dbReference type="SFLD" id="SFLDS00029">
    <property type="entry name" value="Radical_SAM"/>
    <property type="match status" value="1"/>
</dbReference>
<keyword evidence="1" id="KW-0479">Metal-binding</keyword>
<dbReference type="RefSeq" id="WP_073022841.1">
    <property type="nucleotide sequence ID" value="NZ_FQXU01000027.1"/>
</dbReference>
<reference evidence="5 6" key="1">
    <citation type="submission" date="2016-11" db="EMBL/GenBank/DDBJ databases">
        <authorList>
            <person name="Jaros S."/>
            <person name="Januszkiewicz K."/>
            <person name="Wedrychowicz H."/>
        </authorList>
    </citation>
    <scope>NUCLEOTIDE SEQUENCE [LARGE SCALE GENOMIC DNA]</scope>
    <source>
        <strain evidence="5 6">DSM 6191</strain>
    </source>
</reference>
<dbReference type="PANTHER" id="PTHR43432">
    <property type="entry name" value="SLR0285 PROTEIN"/>
    <property type="match status" value="1"/>
</dbReference>
<evidence type="ECO:0000313" key="6">
    <source>
        <dbReference type="Proteomes" id="UP000184241"/>
    </source>
</evidence>
<dbReference type="GO" id="GO:0016829">
    <property type="term" value="F:lyase activity"/>
    <property type="evidence" value="ECO:0007669"/>
    <property type="project" value="UniProtKB-KW"/>
</dbReference>
<keyword evidence="2" id="KW-0408">Iron</keyword>
<feature type="domain" description="Radical SAM core" evidence="4">
    <location>
        <begin position="19"/>
        <end position="251"/>
    </location>
</feature>
<dbReference type="CDD" id="cd01335">
    <property type="entry name" value="Radical_SAM"/>
    <property type="match status" value="1"/>
</dbReference>
<dbReference type="GO" id="GO:0051536">
    <property type="term" value="F:iron-sulfur cluster binding"/>
    <property type="evidence" value="ECO:0007669"/>
    <property type="project" value="UniProtKB-KW"/>
</dbReference>